<accession>A0AAW1QUD0</accession>
<evidence type="ECO:0000313" key="3">
    <source>
        <dbReference type="Proteomes" id="UP001438707"/>
    </source>
</evidence>
<dbReference type="Proteomes" id="UP001438707">
    <property type="component" value="Unassembled WGS sequence"/>
</dbReference>
<keyword evidence="3" id="KW-1185">Reference proteome</keyword>
<dbReference type="AlphaFoldDB" id="A0AAW1QUD0"/>
<evidence type="ECO:0000313" key="2">
    <source>
        <dbReference type="EMBL" id="KAK9825097.1"/>
    </source>
</evidence>
<comment type="caution">
    <text evidence="2">The sequence shown here is derived from an EMBL/GenBank/DDBJ whole genome shotgun (WGS) entry which is preliminary data.</text>
</comment>
<gene>
    <name evidence="2" type="ORF">WJX74_008402</name>
</gene>
<protein>
    <submittedName>
        <fullName evidence="2">Uncharacterized protein</fullName>
    </submittedName>
</protein>
<proteinExistence type="predicted"/>
<name>A0AAW1QUD0_9CHLO</name>
<reference evidence="2 3" key="1">
    <citation type="journal article" date="2024" name="Nat. Commun.">
        <title>Phylogenomics reveals the evolutionary origins of lichenization in chlorophyte algae.</title>
        <authorList>
            <person name="Puginier C."/>
            <person name="Libourel C."/>
            <person name="Otte J."/>
            <person name="Skaloud P."/>
            <person name="Haon M."/>
            <person name="Grisel S."/>
            <person name="Petersen M."/>
            <person name="Berrin J.G."/>
            <person name="Delaux P.M."/>
            <person name="Dal Grande F."/>
            <person name="Keller J."/>
        </authorList>
    </citation>
    <scope>NUCLEOTIDE SEQUENCE [LARGE SCALE GENOMIC DNA]</scope>
    <source>
        <strain evidence="2 3">SAG 2145</strain>
    </source>
</reference>
<evidence type="ECO:0000256" key="1">
    <source>
        <dbReference type="SAM" id="MobiDB-lite"/>
    </source>
</evidence>
<dbReference type="EMBL" id="JALJOS010000026">
    <property type="protein sequence ID" value="KAK9825097.1"/>
    <property type="molecule type" value="Genomic_DNA"/>
</dbReference>
<feature type="region of interest" description="Disordered" evidence="1">
    <location>
        <begin position="54"/>
        <end position="73"/>
    </location>
</feature>
<organism evidence="2 3">
    <name type="scientific">Apatococcus lobatus</name>
    <dbReference type="NCBI Taxonomy" id="904363"/>
    <lineage>
        <taxon>Eukaryota</taxon>
        <taxon>Viridiplantae</taxon>
        <taxon>Chlorophyta</taxon>
        <taxon>core chlorophytes</taxon>
        <taxon>Trebouxiophyceae</taxon>
        <taxon>Chlorellales</taxon>
        <taxon>Chlorellaceae</taxon>
        <taxon>Apatococcus</taxon>
    </lineage>
</organism>
<sequence>MEQSPQPVIWIVKLGHSQACYNGINVNNPSNMLESLSTRYDEAWAQAAPHLLPEGANDLRKHQTGAERHATLR</sequence>
<feature type="compositionally biased region" description="Basic and acidic residues" evidence="1">
    <location>
        <begin position="57"/>
        <end position="73"/>
    </location>
</feature>